<keyword evidence="2" id="KW-0732">Signal</keyword>
<dbReference type="Pfam" id="PF09972">
    <property type="entry name" value="DUF2207"/>
    <property type="match status" value="1"/>
</dbReference>
<organism evidence="4 5">
    <name type="scientific">Candidatus Cerribacteria bacterium 'Amazon FNV 2010 28 9'</name>
    <dbReference type="NCBI Taxonomy" id="2081795"/>
    <lineage>
        <taxon>Bacteria</taxon>
        <taxon>Candidatus Cerribacteria</taxon>
    </lineage>
</organism>
<proteinExistence type="predicted"/>
<dbReference type="InterPro" id="IPR002931">
    <property type="entry name" value="Transglutaminase-like"/>
</dbReference>
<evidence type="ECO:0000259" key="3">
    <source>
        <dbReference type="SMART" id="SM00460"/>
    </source>
</evidence>
<gene>
    <name evidence="4" type="ORF">C5B42_00250</name>
</gene>
<feature type="chain" id="PRO_5016389031" description="Transglutaminase-like domain-containing protein" evidence="2">
    <location>
        <begin position="25"/>
        <end position="613"/>
    </location>
</feature>
<feature type="signal peptide" evidence="2">
    <location>
        <begin position="1"/>
        <end position="24"/>
    </location>
</feature>
<feature type="domain" description="Transglutaminase-like" evidence="3">
    <location>
        <begin position="349"/>
        <end position="419"/>
    </location>
</feature>
<sequence>MRRFLWIFLALFVFSVTMPTHALAANEFSSALESTYTVQPNGSTHVEQDFHITNNFSTVYISEYALEIGSNHVSNIVASEGTTKLTPIVTPRGNKTGVEVQFSDKVIGKDKTRDFQVSYDTDDIAIHTGNILEINIPKLANPADFSSYIVHVSAPGSYGSPSLTSPATYTTTTDQGKTIVSFQNVGQDSGISVLFGKEQYAHLQLTYHIQNPTPQTVSTTLALPPDTTHQRMWYQRIDPKPDDITTNADGNWLAHYTLAPTTQETVTITGTAVITLTAGAQTPFVSTPPTKEELAATEYWQVNDPKIQSLAKQLKTPKAIYDFVIQTLSYDYTRLDAGNKRFGAIGALQNPTQSACLEFTDLFVALSRAAGIPAREVDGFAYTQNSALRPLGLVQDVLHAWPEYWDASKNQWIDVDPTWGDTTGGVDYFSHFDFNHIAFVIHGASSTQPLAAGLYKLVGDDTKDITVSFDTSVQKDAGMLSAHVVLRPSLLPTENPPYSTRVRNLSLHALYDIPYAIRATIHDGTTVNTNGTIHLLPLSSQDIPIQLPGLSIFTNRSIVIESQVGDQVFTDTINVQSFIVQHQRALFITFLVGICALAIAFLARSLLVPRWKR</sequence>
<dbReference type="EMBL" id="PSRQ01000006">
    <property type="protein sequence ID" value="PWU24236.1"/>
    <property type="molecule type" value="Genomic_DNA"/>
</dbReference>
<evidence type="ECO:0000313" key="5">
    <source>
        <dbReference type="Proteomes" id="UP000246104"/>
    </source>
</evidence>
<dbReference type="Proteomes" id="UP000246104">
    <property type="component" value="Unassembled WGS sequence"/>
</dbReference>
<keyword evidence="1" id="KW-0472">Membrane</keyword>
<protein>
    <recommendedName>
        <fullName evidence="3">Transglutaminase-like domain-containing protein</fullName>
    </recommendedName>
</protein>
<dbReference type="Gene3D" id="3.10.620.30">
    <property type="match status" value="1"/>
</dbReference>
<evidence type="ECO:0000313" key="4">
    <source>
        <dbReference type="EMBL" id="PWU24236.1"/>
    </source>
</evidence>
<dbReference type="SMART" id="SM00460">
    <property type="entry name" value="TGc"/>
    <property type="match status" value="1"/>
</dbReference>
<comment type="caution">
    <text evidence="4">The sequence shown here is derived from an EMBL/GenBank/DDBJ whole genome shotgun (WGS) entry which is preliminary data.</text>
</comment>
<dbReference type="PANTHER" id="PTHR33490">
    <property type="entry name" value="BLR5614 PROTEIN-RELATED"/>
    <property type="match status" value="1"/>
</dbReference>
<dbReference type="AlphaFoldDB" id="A0A317JQH6"/>
<evidence type="ECO:0000256" key="2">
    <source>
        <dbReference type="SAM" id="SignalP"/>
    </source>
</evidence>
<dbReference type="SUPFAM" id="SSF54001">
    <property type="entry name" value="Cysteine proteinases"/>
    <property type="match status" value="1"/>
</dbReference>
<keyword evidence="1" id="KW-1133">Transmembrane helix</keyword>
<dbReference type="InterPro" id="IPR018702">
    <property type="entry name" value="DUF2207"/>
</dbReference>
<reference evidence="4 5" key="1">
    <citation type="submission" date="2018-02" db="EMBL/GenBank/DDBJ databases">
        <title>Genomic Reconstructions from Amazon Rainforest and Pasture Soil Reveal Novel Insights into the Physiology of Candidate Phyla in Tropical Sites.</title>
        <authorList>
            <person name="Kroeger M.E."/>
            <person name="Delmont T."/>
            <person name="Eren A.M."/>
            <person name="Guo J."/>
            <person name="Meyer K.M."/>
            <person name="Khan K."/>
            <person name="Rodrigues J.L.M."/>
            <person name="Bohannan B.J.M."/>
            <person name="Tringe S."/>
            <person name="Borges C.D."/>
            <person name="Tiedje J."/>
            <person name="Tsai S.M."/>
            <person name="Nusslein K."/>
        </authorList>
    </citation>
    <scope>NUCLEOTIDE SEQUENCE [LARGE SCALE GENOMIC DNA]</scope>
    <source>
        <strain evidence="4">Amazon FNV 2010 28 9</strain>
    </source>
</reference>
<keyword evidence="1" id="KW-0812">Transmembrane</keyword>
<name>A0A317JQH6_9BACT</name>
<feature type="transmembrane region" description="Helical" evidence="1">
    <location>
        <begin position="585"/>
        <end position="607"/>
    </location>
</feature>
<accession>A0A317JQH6</accession>
<dbReference type="InterPro" id="IPR038765">
    <property type="entry name" value="Papain-like_cys_pep_sf"/>
</dbReference>
<evidence type="ECO:0000256" key="1">
    <source>
        <dbReference type="SAM" id="Phobius"/>
    </source>
</evidence>
<dbReference type="Pfam" id="PF01841">
    <property type="entry name" value="Transglut_core"/>
    <property type="match status" value="1"/>
</dbReference>